<keyword evidence="2" id="KW-1185">Reference proteome</keyword>
<accession>A0A8J4TXB5</accession>
<dbReference type="EMBL" id="QNUK01000408">
    <property type="protein sequence ID" value="KAF5893856.1"/>
    <property type="molecule type" value="Genomic_DNA"/>
</dbReference>
<feature type="non-terminal residue" evidence="1">
    <location>
        <position position="1"/>
    </location>
</feature>
<dbReference type="InterPro" id="IPR039873">
    <property type="entry name" value="CCDC78"/>
</dbReference>
<protein>
    <submittedName>
        <fullName evidence="1">Coiled-coil domain-containing protein 78</fullName>
    </submittedName>
</protein>
<comment type="caution">
    <text evidence="1">The sequence shown here is derived from an EMBL/GenBank/DDBJ whole genome shotgun (WGS) entry which is preliminary data.</text>
</comment>
<dbReference type="OrthoDB" id="2113965at2759"/>
<dbReference type="GO" id="GO:0005737">
    <property type="term" value="C:cytoplasm"/>
    <property type="evidence" value="ECO:0007669"/>
    <property type="project" value="TreeGrafter"/>
</dbReference>
<dbReference type="PANTHER" id="PTHR22106:SF5">
    <property type="entry name" value="COILED-COIL DOMAIN-CONTAINING PROTEIN 78"/>
    <property type="match status" value="1"/>
</dbReference>
<name>A0A8J4TXB5_CLAMG</name>
<reference evidence="1" key="1">
    <citation type="submission" date="2020-07" db="EMBL/GenBank/DDBJ databases">
        <title>Clarias magur genome sequencing, assembly and annotation.</title>
        <authorList>
            <person name="Kushwaha B."/>
            <person name="Kumar R."/>
            <person name="Das P."/>
            <person name="Joshi C.G."/>
            <person name="Kumar D."/>
            <person name="Nagpure N.S."/>
            <person name="Pandey M."/>
            <person name="Agarwal S."/>
            <person name="Srivastava S."/>
            <person name="Singh M."/>
            <person name="Sahoo L."/>
            <person name="Jayasankar P."/>
            <person name="Meher P.K."/>
            <person name="Koringa P.G."/>
            <person name="Iquebal M.A."/>
            <person name="Das S.P."/>
            <person name="Bit A."/>
            <person name="Patnaik S."/>
            <person name="Patel N."/>
            <person name="Shah T.M."/>
            <person name="Hinsu A."/>
            <person name="Jena J.K."/>
        </authorList>
    </citation>
    <scope>NUCLEOTIDE SEQUENCE</scope>
    <source>
        <strain evidence="1">CIFAMagur01</strain>
        <tissue evidence="1">Testis</tissue>
    </source>
</reference>
<gene>
    <name evidence="1" type="primary">ccdc78</name>
    <name evidence="1" type="ORF">DAT39_016441</name>
</gene>
<organism evidence="1 2">
    <name type="scientific">Clarias magur</name>
    <name type="common">Asian catfish</name>
    <name type="synonym">Macropteronotus magur</name>
    <dbReference type="NCBI Taxonomy" id="1594786"/>
    <lineage>
        <taxon>Eukaryota</taxon>
        <taxon>Metazoa</taxon>
        <taxon>Chordata</taxon>
        <taxon>Craniata</taxon>
        <taxon>Vertebrata</taxon>
        <taxon>Euteleostomi</taxon>
        <taxon>Actinopterygii</taxon>
        <taxon>Neopterygii</taxon>
        <taxon>Teleostei</taxon>
        <taxon>Ostariophysi</taxon>
        <taxon>Siluriformes</taxon>
        <taxon>Clariidae</taxon>
        <taxon>Clarias</taxon>
    </lineage>
</organism>
<evidence type="ECO:0000313" key="1">
    <source>
        <dbReference type="EMBL" id="KAF5893856.1"/>
    </source>
</evidence>
<dbReference type="AlphaFoldDB" id="A0A8J4TXB5"/>
<sequence length="269" mass="31639">VAMRKEQQENKRAICNTQQQLAQQSAAQLVSQHQIKEVEDENSKLQNQLKLLNQEYRARLTHYINDITECVRKDDDANVKLKEYVDAMLKEVRVSYHSREEQLTSSLKNYRKRLHNLSNTHHLLLIAYRMQREQILEHSGRGLEAGPPEAHFISAEVELRGEPERELRRLKEDKSRLETRLRVAQKQVSLLSPPSQNAAVTEEAWADVRKQLREIALNAQELHEKERVELVTRATVAEQQVKELQEYVDNHLGRYKLEVTRLRRMLQLE</sequence>
<evidence type="ECO:0000313" key="2">
    <source>
        <dbReference type="Proteomes" id="UP000727407"/>
    </source>
</evidence>
<dbReference type="Proteomes" id="UP000727407">
    <property type="component" value="Unassembled WGS sequence"/>
</dbReference>
<dbReference type="PANTHER" id="PTHR22106">
    <property type="entry name" value="COILED-COIL DOMAIN-CONTAINING PROTEIN 78"/>
    <property type="match status" value="1"/>
</dbReference>
<feature type="non-terminal residue" evidence="1">
    <location>
        <position position="269"/>
    </location>
</feature>
<proteinExistence type="predicted"/>